<dbReference type="AlphaFoldDB" id="A0A7W7VRQ4"/>
<sequence length="118" mass="12970">MRATAREISALERAARAMARHCRTITVKTDASREIVRALPTDRLGEGTYGIKYRAGLSGSRLENDARMRGMMVAVDVVFVRAKNTVIVLEHDGNVGEFDPALTRSATRAAVSRLRQAL</sequence>
<comment type="caution">
    <text evidence="1">The sequence shown here is derived from an EMBL/GenBank/DDBJ whole genome shotgun (WGS) entry which is preliminary data.</text>
</comment>
<name>A0A7W7VRQ4_9ACTN</name>
<proteinExistence type="predicted"/>
<protein>
    <submittedName>
        <fullName evidence="1">Uncharacterized protein</fullName>
    </submittedName>
</protein>
<dbReference type="RefSeq" id="WP_184724310.1">
    <property type="nucleotide sequence ID" value="NZ_JACHJP010000013.1"/>
</dbReference>
<evidence type="ECO:0000313" key="1">
    <source>
        <dbReference type="EMBL" id="MBB4920322.1"/>
    </source>
</evidence>
<evidence type="ECO:0000313" key="2">
    <source>
        <dbReference type="Proteomes" id="UP000552644"/>
    </source>
</evidence>
<organism evidence="1 2">
    <name type="scientific">Streptosporangium saharense</name>
    <dbReference type="NCBI Taxonomy" id="1706840"/>
    <lineage>
        <taxon>Bacteria</taxon>
        <taxon>Bacillati</taxon>
        <taxon>Actinomycetota</taxon>
        <taxon>Actinomycetes</taxon>
        <taxon>Streptosporangiales</taxon>
        <taxon>Streptosporangiaceae</taxon>
        <taxon>Streptosporangium</taxon>
    </lineage>
</organism>
<dbReference type="Proteomes" id="UP000552644">
    <property type="component" value="Unassembled WGS sequence"/>
</dbReference>
<dbReference type="EMBL" id="JACHJP010000013">
    <property type="protein sequence ID" value="MBB4920322.1"/>
    <property type="molecule type" value="Genomic_DNA"/>
</dbReference>
<accession>A0A7W7VRQ4</accession>
<gene>
    <name evidence="1" type="ORF">FHS44_007471</name>
</gene>
<reference evidence="1 2" key="1">
    <citation type="submission" date="2020-08" db="EMBL/GenBank/DDBJ databases">
        <title>Genomic Encyclopedia of Type Strains, Phase III (KMG-III): the genomes of soil and plant-associated and newly described type strains.</title>
        <authorList>
            <person name="Whitman W."/>
        </authorList>
    </citation>
    <scope>NUCLEOTIDE SEQUENCE [LARGE SCALE GENOMIC DNA]</scope>
    <source>
        <strain evidence="1 2">CECT 8840</strain>
    </source>
</reference>
<keyword evidence="2" id="KW-1185">Reference proteome</keyword>